<evidence type="ECO:0000256" key="17">
    <source>
        <dbReference type="HAMAP-Rule" id="MF_01965"/>
    </source>
</evidence>
<evidence type="ECO:0000313" key="23">
    <source>
        <dbReference type="Proteomes" id="UP000256388"/>
    </source>
</evidence>
<keyword evidence="5 18" id="KW-0479">Metal-binding</keyword>
<feature type="binding site" evidence="18">
    <location>
        <position position="161"/>
    </location>
    <ligand>
        <name>(6S)-NADPHX</name>
        <dbReference type="ChEBI" id="CHEBI:64076"/>
    </ligand>
</feature>
<evidence type="ECO:0000256" key="1">
    <source>
        <dbReference type="ARBA" id="ARBA00000013"/>
    </source>
</evidence>
<evidence type="ECO:0000256" key="15">
    <source>
        <dbReference type="ARBA" id="ARBA00048238"/>
    </source>
</evidence>
<dbReference type="GO" id="GO:0005524">
    <property type="term" value="F:ATP binding"/>
    <property type="evidence" value="ECO:0007669"/>
    <property type="project" value="UniProtKB-UniRule"/>
</dbReference>
<feature type="binding site" evidence="18">
    <location>
        <position position="59"/>
    </location>
    <ligand>
        <name>K(+)</name>
        <dbReference type="ChEBI" id="CHEBI:29103"/>
    </ligand>
</feature>
<feature type="binding site" evidence="18">
    <location>
        <position position="164"/>
    </location>
    <ligand>
        <name>K(+)</name>
        <dbReference type="ChEBI" id="CHEBI:29103"/>
    </ligand>
</feature>
<dbReference type="RefSeq" id="WP_116223779.1">
    <property type="nucleotide sequence ID" value="NZ_AP018437.1"/>
</dbReference>
<dbReference type="HAMAP" id="MF_01965">
    <property type="entry name" value="NADHX_dehydratase"/>
    <property type="match status" value="1"/>
</dbReference>
<evidence type="ECO:0000259" key="20">
    <source>
        <dbReference type="PROSITE" id="PS51383"/>
    </source>
</evidence>
<evidence type="ECO:0000256" key="16">
    <source>
        <dbReference type="ARBA" id="ARBA00049209"/>
    </source>
</evidence>
<dbReference type="InterPro" id="IPR036652">
    <property type="entry name" value="YjeF_N_dom_sf"/>
</dbReference>
<comment type="similarity">
    <text evidence="17">Belongs to the NnrD/CARKD family.</text>
</comment>
<name>A0A347ZU22_9CHLR</name>
<feature type="binding site" evidence="18">
    <location>
        <position position="126"/>
    </location>
    <ligand>
        <name>K(+)</name>
        <dbReference type="ChEBI" id="CHEBI:29103"/>
    </ligand>
</feature>
<dbReference type="Pfam" id="PF01256">
    <property type="entry name" value="Carb_kinase"/>
    <property type="match status" value="1"/>
</dbReference>
<gene>
    <name evidence="17" type="primary">nnrD</name>
    <name evidence="18" type="synonym">nnrE</name>
    <name evidence="22" type="ORF">DFR64_0471</name>
</gene>
<comment type="catalytic activity">
    <reaction evidence="2 18 19">
        <text>(6R)-NADPHX = (6S)-NADPHX</text>
        <dbReference type="Rhea" id="RHEA:32227"/>
        <dbReference type="ChEBI" id="CHEBI:64076"/>
        <dbReference type="ChEBI" id="CHEBI:64077"/>
        <dbReference type="EC" id="5.1.99.6"/>
    </reaction>
</comment>
<evidence type="ECO:0000256" key="19">
    <source>
        <dbReference type="PIRNR" id="PIRNR017184"/>
    </source>
</evidence>
<feature type="binding site" evidence="17">
    <location>
        <position position="473"/>
    </location>
    <ligand>
        <name>AMP</name>
        <dbReference type="ChEBI" id="CHEBI:456215"/>
    </ligand>
</feature>
<keyword evidence="7 17" id="KW-0067">ATP-binding</keyword>
<accession>A0A347ZU22</accession>
<comment type="catalytic activity">
    <reaction evidence="15 17 19">
        <text>(6S)-NADHX + ADP = AMP + phosphate + NADH + H(+)</text>
        <dbReference type="Rhea" id="RHEA:32223"/>
        <dbReference type="ChEBI" id="CHEBI:15378"/>
        <dbReference type="ChEBI" id="CHEBI:43474"/>
        <dbReference type="ChEBI" id="CHEBI:57945"/>
        <dbReference type="ChEBI" id="CHEBI:64074"/>
        <dbReference type="ChEBI" id="CHEBI:456215"/>
        <dbReference type="ChEBI" id="CHEBI:456216"/>
        <dbReference type="EC" id="4.2.1.136"/>
    </reaction>
</comment>
<dbReference type="EC" id="4.2.1.136" evidence="19"/>
<evidence type="ECO:0000256" key="8">
    <source>
        <dbReference type="ARBA" id="ARBA00022857"/>
    </source>
</evidence>
<proteinExistence type="inferred from homology"/>
<comment type="catalytic activity">
    <reaction evidence="1 18 19">
        <text>(6R)-NADHX = (6S)-NADHX</text>
        <dbReference type="Rhea" id="RHEA:32215"/>
        <dbReference type="ChEBI" id="CHEBI:64074"/>
        <dbReference type="ChEBI" id="CHEBI:64075"/>
        <dbReference type="EC" id="5.1.99.6"/>
    </reaction>
</comment>
<evidence type="ECO:0000256" key="14">
    <source>
        <dbReference type="ARBA" id="ARBA00025153"/>
    </source>
</evidence>
<dbReference type="GO" id="GO:0052856">
    <property type="term" value="F:NAD(P)HX epimerase activity"/>
    <property type="evidence" value="ECO:0007669"/>
    <property type="project" value="UniProtKB-UniRule"/>
</dbReference>
<comment type="function">
    <text evidence="18">Catalyzes the epimerization of the S- and R-forms of NAD(P)HX, a damaged form of NAD(P)H that is a result of enzymatic or heat-dependent hydration. This is a prerequisite for the S-specific NAD(P)H-hydrate dehydratase to allow the repair of both epimers of NAD(P)HX.</text>
</comment>
<dbReference type="GO" id="GO:0110051">
    <property type="term" value="P:metabolite repair"/>
    <property type="evidence" value="ECO:0007669"/>
    <property type="project" value="TreeGrafter"/>
</dbReference>
<dbReference type="SUPFAM" id="SSF53613">
    <property type="entry name" value="Ribokinase-like"/>
    <property type="match status" value="1"/>
</dbReference>
<dbReference type="InterPro" id="IPR000631">
    <property type="entry name" value="CARKD"/>
</dbReference>
<feature type="binding site" evidence="17">
    <location>
        <position position="474"/>
    </location>
    <ligand>
        <name>(6S)-NADPHX</name>
        <dbReference type="ChEBI" id="CHEBI:64076"/>
    </ligand>
</feature>
<comment type="function">
    <text evidence="17">Catalyzes the dehydration of the S-form of NAD(P)HX at the expense of ADP, which is converted to AMP. Together with NAD(P)HX epimerase, which catalyzes the epimerization of the S- and R-forms, the enzyme allows the repair of both epimers of NAD(P)HX, a damaged form of NAD(P)H that is a result of enzymatic or heat-dependent hydration.</text>
</comment>
<keyword evidence="23" id="KW-1185">Reference proteome</keyword>
<keyword evidence="13" id="KW-0511">Multifunctional enzyme</keyword>
<evidence type="ECO:0000256" key="12">
    <source>
        <dbReference type="ARBA" id="ARBA00023239"/>
    </source>
</evidence>
<feature type="domain" description="YjeF C-terminal" evidence="20">
    <location>
        <begin position="228"/>
        <end position="534"/>
    </location>
</feature>
<keyword evidence="6 17" id="KW-0547">Nucleotide-binding</keyword>
<dbReference type="PROSITE" id="PS51385">
    <property type="entry name" value="YJEF_N"/>
    <property type="match status" value="1"/>
</dbReference>
<evidence type="ECO:0000256" key="3">
    <source>
        <dbReference type="ARBA" id="ARBA00006001"/>
    </source>
</evidence>
<organism evidence="22 23">
    <name type="scientific">Pelolinea submarina</name>
    <dbReference type="NCBI Taxonomy" id="913107"/>
    <lineage>
        <taxon>Bacteria</taxon>
        <taxon>Bacillati</taxon>
        <taxon>Chloroflexota</taxon>
        <taxon>Anaerolineae</taxon>
        <taxon>Anaerolineales</taxon>
        <taxon>Anaerolineaceae</taxon>
        <taxon>Pelolinea</taxon>
    </lineage>
</organism>
<dbReference type="NCBIfam" id="TIGR00196">
    <property type="entry name" value="yjeF_cterm"/>
    <property type="match status" value="1"/>
</dbReference>
<evidence type="ECO:0000313" key="22">
    <source>
        <dbReference type="EMBL" id="REG10612.1"/>
    </source>
</evidence>
<feature type="binding site" evidence="18">
    <location>
        <begin position="130"/>
        <end position="136"/>
    </location>
    <ligand>
        <name>(6S)-NADPHX</name>
        <dbReference type="ChEBI" id="CHEBI:64076"/>
    </ligand>
</feature>
<dbReference type="SUPFAM" id="SSF64153">
    <property type="entry name" value="YjeF N-terminal domain-like"/>
    <property type="match status" value="1"/>
</dbReference>
<feature type="domain" description="YjeF N-terminal" evidence="21">
    <location>
        <begin position="9"/>
        <end position="218"/>
    </location>
</feature>
<feature type="binding site" evidence="17">
    <location>
        <position position="407"/>
    </location>
    <ligand>
        <name>(6S)-NADPHX</name>
        <dbReference type="ChEBI" id="CHEBI:64076"/>
    </ligand>
</feature>
<evidence type="ECO:0000256" key="6">
    <source>
        <dbReference type="ARBA" id="ARBA00022741"/>
    </source>
</evidence>
<comment type="similarity">
    <text evidence="3 19">In the N-terminal section; belongs to the NnrE/AIBP family.</text>
</comment>
<dbReference type="PROSITE" id="PS51383">
    <property type="entry name" value="YJEF_C_3"/>
    <property type="match status" value="1"/>
</dbReference>
<dbReference type="GO" id="GO:0046496">
    <property type="term" value="P:nicotinamide nucleotide metabolic process"/>
    <property type="evidence" value="ECO:0007669"/>
    <property type="project" value="UniProtKB-UniRule"/>
</dbReference>
<dbReference type="PROSITE" id="PS01050">
    <property type="entry name" value="YJEF_C_2"/>
    <property type="match status" value="1"/>
</dbReference>
<evidence type="ECO:0000256" key="4">
    <source>
        <dbReference type="ARBA" id="ARBA00009524"/>
    </source>
</evidence>
<comment type="caution">
    <text evidence="18">Lacks conserved residue(s) required for the propagation of feature annotation.</text>
</comment>
<feature type="binding site" evidence="17">
    <location>
        <position position="263"/>
    </location>
    <ligand>
        <name>(6S)-NADPHX</name>
        <dbReference type="ChEBI" id="CHEBI:64076"/>
    </ligand>
</feature>
<dbReference type="HAMAP" id="MF_01966">
    <property type="entry name" value="NADHX_epimerase"/>
    <property type="match status" value="1"/>
</dbReference>
<dbReference type="NCBIfam" id="TIGR00197">
    <property type="entry name" value="yjeF_nterm"/>
    <property type="match status" value="1"/>
</dbReference>
<keyword evidence="9 18" id="KW-0630">Potassium</keyword>
<comment type="subunit">
    <text evidence="17">Homotetramer.</text>
</comment>
<dbReference type="EC" id="5.1.99.6" evidence="19"/>
<feature type="binding site" evidence="17">
    <location>
        <position position="333"/>
    </location>
    <ligand>
        <name>(6S)-NADPHX</name>
        <dbReference type="ChEBI" id="CHEBI:64076"/>
    </ligand>
</feature>
<dbReference type="PANTHER" id="PTHR12592:SF0">
    <property type="entry name" value="ATP-DEPENDENT (S)-NAD(P)H-HYDRATE DEHYDRATASE"/>
    <property type="match status" value="1"/>
</dbReference>
<dbReference type="PANTHER" id="PTHR12592">
    <property type="entry name" value="ATP-DEPENDENT (S)-NAD(P)H-HYDRATE DEHYDRATASE FAMILY MEMBER"/>
    <property type="match status" value="1"/>
</dbReference>
<evidence type="ECO:0000259" key="21">
    <source>
        <dbReference type="PROSITE" id="PS51385"/>
    </source>
</evidence>
<evidence type="ECO:0000256" key="11">
    <source>
        <dbReference type="ARBA" id="ARBA00023235"/>
    </source>
</evidence>
<evidence type="ECO:0000256" key="7">
    <source>
        <dbReference type="ARBA" id="ARBA00022840"/>
    </source>
</evidence>
<dbReference type="CDD" id="cd01171">
    <property type="entry name" value="YXKO-related"/>
    <property type="match status" value="1"/>
</dbReference>
<dbReference type="Pfam" id="PF03853">
    <property type="entry name" value="YjeF_N"/>
    <property type="match status" value="1"/>
</dbReference>
<feature type="binding site" evidence="17">
    <location>
        <begin position="444"/>
        <end position="448"/>
    </location>
    <ligand>
        <name>AMP</name>
        <dbReference type="ChEBI" id="CHEBI:456215"/>
    </ligand>
</feature>
<dbReference type="InterPro" id="IPR029056">
    <property type="entry name" value="Ribokinase-like"/>
</dbReference>
<dbReference type="Gene3D" id="3.40.1190.20">
    <property type="match status" value="1"/>
</dbReference>
<reference evidence="22 23" key="1">
    <citation type="submission" date="2018-08" db="EMBL/GenBank/DDBJ databases">
        <title>Genomic Encyclopedia of Type Strains, Phase IV (KMG-IV): sequencing the most valuable type-strain genomes for metagenomic binning, comparative biology and taxonomic classification.</title>
        <authorList>
            <person name="Goeker M."/>
        </authorList>
    </citation>
    <scope>NUCLEOTIDE SEQUENCE [LARGE SCALE GENOMIC DNA]</scope>
    <source>
        <strain evidence="22 23">DSM 23923</strain>
    </source>
</reference>
<dbReference type="AlphaFoldDB" id="A0A347ZU22"/>
<dbReference type="OrthoDB" id="9806925at2"/>
<sequence>MKRVSVAQMKALEGQADASGLSYDQMMANAGLALAQAVHRRYFRRPTCSVLGLVGSGNNGGDCLIALRYLAEWGWQTQAYLLKERVGDEALLTDYRKAGGQVLGVNEDHDFEKLRQHALQADLIMDGVLGTGIRLPLKGDIQHALAVLKEIKDLPPVVAVDCPSGVDCDSGKAAKECLRADLTVCMAAIKAGLLKQPALGLAGEIYAVGIGLGDNLPAWAEADVDVMDARMAVENLPERPADSHKGTYGTCLIAAGSVNYCGAALLAARAAYRMGTGLVRVGVPGSIYDTLAGQLPEATWLILPHTSGVINSEAAKVVWKNLERVNALLIGPGWGLENETKEFLEDLLNLQKGKGNASPLGFVPEEHELKNASRKLPALVIDADGLKLLAQIENWQDKIQTAVLTPHPGEMAVMSGLSIAKIQADREAIAREYAQRWGHVLVLKGAMTIVANPAGEVAIIPMATSALATAGTGDVLAGMITGLIAQGLEPYTAAKTAAWLHARAGIKAARQLGSEASVMAGDVIAQLPQVLNEISS</sequence>
<evidence type="ECO:0000256" key="18">
    <source>
        <dbReference type="HAMAP-Rule" id="MF_01966"/>
    </source>
</evidence>
<dbReference type="InterPro" id="IPR017953">
    <property type="entry name" value="Carbohydrate_kinase_pred_CS"/>
</dbReference>
<evidence type="ECO:0000256" key="5">
    <source>
        <dbReference type="ARBA" id="ARBA00022723"/>
    </source>
</evidence>
<keyword evidence="8 17" id="KW-0521">NADP</keyword>
<evidence type="ECO:0000256" key="9">
    <source>
        <dbReference type="ARBA" id="ARBA00022958"/>
    </source>
</evidence>
<comment type="cofactor">
    <cofactor evidence="18 19">
        <name>K(+)</name>
        <dbReference type="ChEBI" id="CHEBI:29103"/>
    </cofactor>
    <text evidence="18 19">Binds 1 potassium ion per subunit.</text>
</comment>
<dbReference type="PIRSF" id="PIRSF017184">
    <property type="entry name" value="Nnr"/>
    <property type="match status" value="1"/>
</dbReference>
<keyword evidence="12 17" id="KW-0456">Lyase</keyword>
<comment type="function">
    <text evidence="14 19">Bifunctional enzyme that catalyzes the epimerization of the S- and R-forms of NAD(P)HX and the dehydration of the S-form of NAD(P)HX at the expense of ADP, which is converted to AMP. This allows the repair of both epimers of NAD(P)HX, a damaged form of NAD(P)H that is a result of enzymatic or heat-dependent hydration.</text>
</comment>
<evidence type="ECO:0000256" key="10">
    <source>
        <dbReference type="ARBA" id="ARBA00023027"/>
    </source>
</evidence>
<dbReference type="InterPro" id="IPR030677">
    <property type="entry name" value="Nnr"/>
</dbReference>
<comment type="similarity">
    <text evidence="18">Belongs to the NnrE/AIBP family.</text>
</comment>
<protein>
    <recommendedName>
        <fullName evidence="19">Bifunctional NAD(P)H-hydrate repair enzyme</fullName>
    </recommendedName>
    <alternativeName>
        <fullName evidence="19">Nicotinamide nucleotide repair protein</fullName>
    </alternativeName>
    <domain>
        <recommendedName>
            <fullName evidence="19">ADP-dependent (S)-NAD(P)H-hydrate dehydratase</fullName>
            <ecNumber evidence="19">4.2.1.136</ecNumber>
        </recommendedName>
        <alternativeName>
            <fullName evidence="19">ADP-dependent NAD(P)HX dehydratase</fullName>
        </alternativeName>
    </domain>
    <domain>
        <recommendedName>
            <fullName evidence="19">NAD(P)H-hydrate epimerase</fullName>
            <ecNumber evidence="19">5.1.99.6</ecNumber>
        </recommendedName>
    </domain>
</protein>
<dbReference type="GO" id="GO:0046872">
    <property type="term" value="F:metal ion binding"/>
    <property type="evidence" value="ECO:0007669"/>
    <property type="project" value="UniProtKB-UniRule"/>
</dbReference>
<feature type="binding site" evidence="18">
    <location>
        <begin position="58"/>
        <end position="62"/>
    </location>
    <ligand>
        <name>(6S)-NADPHX</name>
        <dbReference type="ChEBI" id="CHEBI:64076"/>
    </ligand>
</feature>
<comment type="catalytic activity">
    <reaction evidence="16 17 19">
        <text>(6S)-NADPHX + ADP = AMP + phosphate + NADPH + H(+)</text>
        <dbReference type="Rhea" id="RHEA:32235"/>
        <dbReference type="ChEBI" id="CHEBI:15378"/>
        <dbReference type="ChEBI" id="CHEBI:43474"/>
        <dbReference type="ChEBI" id="CHEBI:57783"/>
        <dbReference type="ChEBI" id="CHEBI:64076"/>
        <dbReference type="ChEBI" id="CHEBI:456215"/>
        <dbReference type="ChEBI" id="CHEBI:456216"/>
        <dbReference type="EC" id="4.2.1.136"/>
    </reaction>
</comment>
<evidence type="ECO:0000256" key="13">
    <source>
        <dbReference type="ARBA" id="ARBA00023268"/>
    </source>
</evidence>
<dbReference type="Gene3D" id="3.40.50.10260">
    <property type="entry name" value="YjeF N-terminal domain"/>
    <property type="match status" value="1"/>
</dbReference>
<dbReference type="GO" id="GO:0052855">
    <property type="term" value="F:ADP-dependent NAD(P)H-hydrate dehydratase activity"/>
    <property type="evidence" value="ECO:0007669"/>
    <property type="project" value="UniProtKB-UniRule"/>
</dbReference>
<keyword evidence="10 17" id="KW-0520">NAD</keyword>
<dbReference type="Proteomes" id="UP000256388">
    <property type="component" value="Unassembled WGS sequence"/>
</dbReference>
<comment type="similarity">
    <text evidence="4 19">In the C-terminal section; belongs to the NnrD/CARKD family.</text>
</comment>
<dbReference type="InterPro" id="IPR004443">
    <property type="entry name" value="YjeF_N_dom"/>
</dbReference>
<comment type="cofactor">
    <cofactor evidence="17">
        <name>Mg(2+)</name>
        <dbReference type="ChEBI" id="CHEBI:18420"/>
    </cofactor>
</comment>
<keyword evidence="11 18" id="KW-0413">Isomerase</keyword>
<comment type="caution">
    <text evidence="22">The sequence shown here is derived from an EMBL/GenBank/DDBJ whole genome shotgun (WGS) entry which is preliminary data.</text>
</comment>
<dbReference type="EMBL" id="QUMS01000001">
    <property type="protein sequence ID" value="REG10612.1"/>
    <property type="molecule type" value="Genomic_DNA"/>
</dbReference>
<evidence type="ECO:0000256" key="2">
    <source>
        <dbReference type="ARBA" id="ARBA00000909"/>
    </source>
</evidence>